<accession>A0ABP4NE41</accession>
<evidence type="ECO:0008006" key="3">
    <source>
        <dbReference type="Google" id="ProtNLM"/>
    </source>
</evidence>
<organism evidence="1 2">
    <name type="scientific">Kribbella sancticallisti</name>
    <dbReference type="NCBI Taxonomy" id="460087"/>
    <lineage>
        <taxon>Bacteria</taxon>
        <taxon>Bacillati</taxon>
        <taxon>Actinomycetota</taxon>
        <taxon>Actinomycetes</taxon>
        <taxon>Propionibacteriales</taxon>
        <taxon>Kribbellaceae</taxon>
        <taxon>Kribbella</taxon>
    </lineage>
</organism>
<gene>
    <name evidence="1" type="ORF">GCM10009789_10360</name>
</gene>
<name>A0ABP4NE41_9ACTN</name>
<dbReference type="Gene3D" id="3.40.50.1820">
    <property type="entry name" value="alpha/beta hydrolase"/>
    <property type="match status" value="1"/>
</dbReference>
<keyword evidence="2" id="KW-1185">Reference proteome</keyword>
<dbReference type="InterPro" id="IPR029058">
    <property type="entry name" value="AB_hydrolase_fold"/>
</dbReference>
<protein>
    <recommendedName>
        <fullName evidence="3">Phospholipase/carboxylesterase</fullName>
    </recommendedName>
</protein>
<evidence type="ECO:0000313" key="2">
    <source>
        <dbReference type="Proteomes" id="UP001500393"/>
    </source>
</evidence>
<dbReference type="Proteomes" id="UP001500393">
    <property type="component" value="Unassembled WGS sequence"/>
</dbReference>
<dbReference type="SUPFAM" id="SSF53474">
    <property type="entry name" value="alpha/beta-Hydrolases"/>
    <property type="match status" value="1"/>
</dbReference>
<proteinExistence type="predicted"/>
<sequence>MSLGLVNGLRFSHVLAYSPGFMVWAAREGRPKVFVSHGTEDRILPIDRCSRRIVPLLEDGGYDVEYHEFTGGHVLRPELVAAATDLFLA</sequence>
<evidence type="ECO:0000313" key="1">
    <source>
        <dbReference type="EMBL" id="GAA1558855.1"/>
    </source>
</evidence>
<comment type="caution">
    <text evidence="1">The sequence shown here is derived from an EMBL/GenBank/DDBJ whole genome shotgun (WGS) entry which is preliminary data.</text>
</comment>
<dbReference type="EMBL" id="BAAAOS010000007">
    <property type="protein sequence ID" value="GAA1558855.1"/>
    <property type="molecule type" value="Genomic_DNA"/>
</dbReference>
<reference evidence="2" key="1">
    <citation type="journal article" date="2019" name="Int. J. Syst. Evol. Microbiol.">
        <title>The Global Catalogue of Microorganisms (GCM) 10K type strain sequencing project: providing services to taxonomists for standard genome sequencing and annotation.</title>
        <authorList>
            <consortium name="The Broad Institute Genomics Platform"/>
            <consortium name="The Broad Institute Genome Sequencing Center for Infectious Disease"/>
            <person name="Wu L."/>
            <person name="Ma J."/>
        </authorList>
    </citation>
    <scope>NUCLEOTIDE SEQUENCE [LARGE SCALE GENOMIC DNA]</scope>
    <source>
        <strain evidence="2">JCM 14969</strain>
    </source>
</reference>